<name>A0A5K7Z1K1_9BACT</name>
<dbReference type="SFLD" id="SFLDS00029">
    <property type="entry name" value="Radical_SAM"/>
    <property type="match status" value="1"/>
</dbReference>
<sequence>MALPAPSYLNALEDGTLQRRAEQALAELANCTLCPRKCSVDRTAGETGICKTGRSAKVASYNAHFGEEVPLVGRNGSGTIFFSHCNLLCNFCQNFEISHLGEGRELDDEQLAAIMLDLQQSGCHNINFVTPTHVVPQILSALLIAARQGLSVPLVYNCGGYDRVETLRMLEGIVDIYMPDFKFWDSTTAKDTCNAPDYPEVARQALVEMHRQVGDLQIDRESELAYKGVLVRHLVLPGGLAGTAKIMQFIADRVSANTYVNVMAQYRPCGRAKEMPELASALSPLEYEEAVRATKAAGIRRLDKPRRVFQLW</sequence>
<evidence type="ECO:0000256" key="4">
    <source>
        <dbReference type="ARBA" id="ARBA00023014"/>
    </source>
</evidence>
<dbReference type="Gene3D" id="3.20.20.70">
    <property type="entry name" value="Aldolase class I"/>
    <property type="match status" value="1"/>
</dbReference>
<evidence type="ECO:0000313" key="6">
    <source>
        <dbReference type="EMBL" id="BBO73371.1"/>
    </source>
</evidence>
<dbReference type="PANTHER" id="PTHR43075">
    <property type="entry name" value="FORMATE LYASE ACTIVATING ENZYME, PUTATIVE (AFU_ORTHOLOGUE AFUA_2G15630)-RELATED"/>
    <property type="match status" value="1"/>
</dbReference>
<reference evidence="6 7" key="1">
    <citation type="submission" date="2019-11" db="EMBL/GenBank/DDBJ databases">
        <title>Comparative genomics of hydrocarbon-degrading Desulfosarcina strains.</title>
        <authorList>
            <person name="Watanabe M."/>
            <person name="Kojima H."/>
            <person name="Fukui M."/>
        </authorList>
    </citation>
    <scope>NUCLEOTIDE SEQUENCE [LARGE SCALE GENOMIC DNA]</scope>
    <source>
        <strain evidence="6 7">PP31</strain>
    </source>
</reference>
<dbReference type="InterPro" id="IPR058240">
    <property type="entry name" value="rSAM_sf"/>
</dbReference>
<dbReference type="GO" id="GO:0003824">
    <property type="term" value="F:catalytic activity"/>
    <property type="evidence" value="ECO:0007669"/>
    <property type="project" value="InterPro"/>
</dbReference>
<dbReference type="InterPro" id="IPR013785">
    <property type="entry name" value="Aldolase_TIM"/>
</dbReference>
<proteinExistence type="predicted"/>
<feature type="binding site" evidence="5">
    <location>
        <position position="89"/>
    </location>
    <ligand>
        <name>[4Fe-4S] cluster</name>
        <dbReference type="ChEBI" id="CHEBI:49883"/>
        <note>4Fe-4S-S-AdoMet</note>
    </ligand>
</feature>
<gene>
    <name evidence="6" type="ORF">DSCW_07880</name>
</gene>
<dbReference type="InterPro" id="IPR007197">
    <property type="entry name" value="rSAM"/>
</dbReference>
<dbReference type="OrthoDB" id="9782387at2"/>
<keyword evidence="7" id="KW-1185">Reference proteome</keyword>
<dbReference type="InterPro" id="IPR016431">
    <property type="entry name" value="Pyrv-formate_lyase-activ_prd"/>
</dbReference>
<dbReference type="InterPro" id="IPR040085">
    <property type="entry name" value="MJ0674-like"/>
</dbReference>
<dbReference type="Proteomes" id="UP000427769">
    <property type="component" value="Chromosome"/>
</dbReference>
<keyword evidence="1 5" id="KW-0949">S-adenosyl-L-methionine</keyword>
<dbReference type="PANTHER" id="PTHR43075:SF1">
    <property type="entry name" value="FORMATE LYASE ACTIVATING ENZYME, PUTATIVE (AFU_ORTHOLOGUE AFUA_2G15630)-RELATED"/>
    <property type="match status" value="1"/>
</dbReference>
<feature type="binding site" evidence="5">
    <location>
        <position position="85"/>
    </location>
    <ligand>
        <name>[4Fe-4S] cluster</name>
        <dbReference type="ChEBI" id="CHEBI:49883"/>
        <note>4Fe-4S-S-AdoMet</note>
    </ligand>
</feature>
<organism evidence="6 7">
    <name type="scientific">Desulfosarcina widdelii</name>
    <dbReference type="NCBI Taxonomy" id="947919"/>
    <lineage>
        <taxon>Bacteria</taxon>
        <taxon>Pseudomonadati</taxon>
        <taxon>Thermodesulfobacteriota</taxon>
        <taxon>Desulfobacteria</taxon>
        <taxon>Desulfobacterales</taxon>
        <taxon>Desulfosarcinaceae</taxon>
        <taxon>Desulfosarcina</taxon>
    </lineage>
</organism>
<keyword evidence="2 5" id="KW-0479">Metal-binding</keyword>
<keyword evidence="3 5" id="KW-0408">Iron</keyword>
<protein>
    <submittedName>
        <fullName evidence="6">Radical SAM protein</fullName>
    </submittedName>
</protein>
<evidence type="ECO:0000256" key="2">
    <source>
        <dbReference type="ARBA" id="ARBA00022723"/>
    </source>
</evidence>
<dbReference type="PIRSF" id="PIRSF004869">
    <property type="entry name" value="PflX_prd"/>
    <property type="match status" value="1"/>
</dbReference>
<evidence type="ECO:0000313" key="7">
    <source>
        <dbReference type="Proteomes" id="UP000427769"/>
    </source>
</evidence>
<evidence type="ECO:0000256" key="1">
    <source>
        <dbReference type="ARBA" id="ARBA00022691"/>
    </source>
</evidence>
<dbReference type="KEGG" id="dwd:DSCW_07880"/>
<dbReference type="AlphaFoldDB" id="A0A5K7Z1K1"/>
<dbReference type="EMBL" id="AP021875">
    <property type="protein sequence ID" value="BBO73371.1"/>
    <property type="molecule type" value="Genomic_DNA"/>
</dbReference>
<dbReference type="SUPFAM" id="SSF102114">
    <property type="entry name" value="Radical SAM enzymes"/>
    <property type="match status" value="1"/>
</dbReference>
<evidence type="ECO:0000256" key="5">
    <source>
        <dbReference type="PIRSR" id="PIRSR004869-50"/>
    </source>
</evidence>
<dbReference type="SFLD" id="SFLDG01099">
    <property type="entry name" value="Uncharacterised_Radical_SAM_Su"/>
    <property type="match status" value="1"/>
</dbReference>
<dbReference type="GO" id="GO:0051536">
    <property type="term" value="F:iron-sulfur cluster binding"/>
    <property type="evidence" value="ECO:0007669"/>
    <property type="project" value="UniProtKB-KW"/>
</dbReference>
<evidence type="ECO:0000256" key="3">
    <source>
        <dbReference type="ARBA" id="ARBA00023004"/>
    </source>
</evidence>
<dbReference type="GO" id="GO:0046872">
    <property type="term" value="F:metal ion binding"/>
    <property type="evidence" value="ECO:0007669"/>
    <property type="project" value="UniProtKB-KW"/>
</dbReference>
<feature type="binding site" evidence="5">
    <location>
        <position position="92"/>
    </location>
    <ligand>
        <name>[4Fe-4S] cluster</name>
        <dbReference type="ChEBI" id="CHEBI:49883"/>
        <note>4Fe-4S-S-AdoMet</note>
    </ligand>
</feature>
<keyword evidence="4 5" id="KW-0411">Iron-sulfur</keyword>
<accession>A0A5K7Z1K1</accession>
<comment type="cofactor">
    <cofactor evidence="5">
        <name>[4Fe-4S] cluster</name>
        <dbReference type="ChEBI" id="CHEBI:49883"/>
    </cofactor>
    <text evidence="5">Binds 1 [4Fe-4S] cluster. The cluster is coordinated with 3 cysteines and an exchangeable S-adenosyl-L-methionine.</text>
</comment>
<dbReference type="RefSeq" id="WP_155302484.1">
    <property type="nucleotide sequence ID" value="NZ_AP021875.1"/>
</dbReference>